<dbReference type="PANTHER" id="PTHR14296">
    <property type="entry name" value="REMODELING AND SPACING FACTOR 1"/>
    <property type="match status" value="1"/>
</dbReference>
<organism evidence="7 8">
    <name type="scientific">Toxocara canis</name>
    <name type="common">Canine roundworm</name>
    <dbReference type="NCBI Taxonomy" id="6265"/>
    <lineage>
        <taxon>Eukaryota</taxon>
        <taxon>Metazoa</taxon>
        <taxon>Ecdysozoa</taxon>
        <taxon>Nematoda</taxon>
        <taxon>Chromadorea</taxon>
        <taxon>Rhabditida</taxon>
        <taxon>Spirurina</taxon>
        <taxon>Ascaridomorpha</taxon>
        <taxon>Ascaridoidea</taxon>
        <taxon>Toxocaridae</taxon>
        <taxon>Toxocara</taxon>
    </lineage>
</organism>
<evidence type="ECO:0000256" key="2">
    <source>
        <dbReference type="ARBA" id="ARBA00022771"/>
    </source>
</evidence>
<dbReference type="InterPro" id="IPR019787">
    <property type="entry name" value="Znf_PHD-finger"/>
</dbReference>
<feature type="region of interest" description="Disordered" evidence="5">
    <location>
        <begin position="728"/>
        <end position="757"/>
    </location>
</feature>
<feature type="compositionally biased region" description="Acidic residues" evidence="5">
    <location>
        <begin position="983"/>
        <end position="1013"/>
    </location>
</feature>
<feature type="compositionally biased region" description="Basic and acidic residues" evidence="5">
    <location>
        <begin position="409"/>
        <end position="434"/>
    </location>
</feature>
<feature type="compositionally biased region" description="Basic and acidic residues" evidence="5">
    <location>
        <begin position="728"/>
        <end position="753"/>
    </location>
</feature>
<dbReference type="SMART" id="SM00249">
    <property type="entry name" value="PHD"/>
    <property type="match status" value="1"/>
</dbReference>
<feature type="compositionally biased region" description="Basic residues" evidence="5">
    <location>
        <begin position="774"/>
        <end position="784"/>
    </location>
</feature>
<feature type="domain" description="PHD-type" evidence="6">
    <location>
        <begin position="521"/>
        <end position="571"/>
    </location>
</feature>
<dbReference type="EMBL" id="JPKZ01002808">
    <property type="protein sequence ID" value="KHN74904.1"/>
    <property type="molecule type" value="Genomic_DNA"/>
</dbReference>
<feature type="compositionally biased region" description="Basic residues" evidence="5">
    <location>
        <begin position="910"/>
        <end position="919"/>
    </location>
</feature>
<feature type="compositionally biased region" description="Basic and acidic residues" evidence="5">
    <location>
        <begin position="1032"/>
        <end position="1068"/>
    </location>
</feature>
<feature type="region of interest" description="Disordered" evidence="5">
    <location>
        <begin position="341"/>
        <end position="361"/>
    </location>
</feature>
<evidence type="ECO:0000313" key="7">
    <source>
        <dbReference type="EMBL" id="KHN74904.1"/>
    </source>
</evidence>
<dbReference type="OrthoDB" id="10055895at2759"/>
<evidence type="ECO:0000256" key="3">
    <source>
        <dbReference type="ARBA" id="ARBA00022833"/>
    </source>
</evidence>
<dbReference type="STRING" id="6265.A0A0B2V0B6"/>
<dbReference type="InterPro" id="IPR013083">
    <property type="entry name" value="Znf_RING/FYVE/PHD"/>
</dbReference>
<feature type="compositionally biased region" description="Basic residues" evidence="5">
    <location>
        <begin position="856"/>
        <end position="881"/>
    </location>
</feature>
<evidence type="ECO:0000313" key="8">
    <source>
        <dbReference type="Proteomes" id="UP000031036"/>
    </source>
</evidence>
<evidence type="ECO:0000259" key="6">
    <source>
        <dbReference type="PROSITE" id="PS50016"/>
    </source>
</evidence>
<dbReference type="InterPro" id="IPR019786">
    <property type="entry name" value="Zinc_finger_PHD-type_CS"/>
</dbReference>
<feature type="compositionally biased region" description="Acidic residues" evidence="5">
    <location>
        <begin position="789"/>
        <end position="811"/>
    </location>
</feature>
<keyword evidence="2 4" id="KW-0863">Zinc-finger</keyword>
<feature type="compositionally biased region" description="Basic and acidic residues" evidence="5">
    <location>
        <begin position="349"/>
        <end position="361"/>
    </location>
</feature>
<feature type="region of interest" description="Disordered" evidence="5">
    <location>
        <begin position="774"/>
        <end position="1076"/>
    </location>
</feature>
<feature type="compositionally biased region" description="Basic residues" evidence="5">
    <location>
        <begin position="645"/>
        <end position="654"/>
    </location>
</feature>
<dbReference type="Gene3D" id="3.30.40.10">
    <property type="entry name" value="Zinc/RING finger domain, C3HC4 (zinc finger)"/>
    <property type="match status" value="1"/>
</dbReference>
<feature type="compositionally biased region" description="Acidic residues" evidence="5">
    <location>
        <begin position="442"/>
        <end position="467"/>
    </location>
</feature>
<dbReference type="CDD" id="cd15543">
    <property type="entry name" value="PHD_RSF1"/>
    <property type="match status" value="1"/>
</dbReference>
<accession>A0A0B2V0B6</accession>
<dbReference type="Pfam" id="PF00628">
    <property type="entry name" value="PHD"/>
    <property type="match status" value="1"/>
</dbReference>
<dbReference type="SUPFAM" id="SSF57903">
    <property type="entry name" value="FYVE/PHD zinc finger"/>
    <property type="match status" value="1"/>
</dbReference>
<dbReference type="GO" id="GO:0031213">
    <property type="term" value="C:RSF complex"/>
    <property type="evidence" value="ECO:0007669"/>
    <property type="project" value="InterPro"/>
</dbReference>
<reference evidence="7 8" key="1">
    <citation type="submission" date="2014-11" db="EMBL/GenBank/DDBJ databases">
        <title>Genetic blueprint of the zoonotic pathogen Toxocara canis.</title>
        <authorList>
            <person name="Zhu X.-Q."/>
            <person name="Korhonen P.K."/>
            <person name="Cai H."/>
            <person name="Young N.D."/>
            <person name="Nejsum P."/>
            <person name="von Samson-Himmelstjerna G."/>
            <person name="Boag P.R."/>
            <person name="Tan P."/>
            <person name="Li Q."/>
            <person name="Min J."/>
            <person name="Yang Y."/>
            <person name="Wang X."/>
            <person name="Fang X."/>
            <person name="Hall R.S."/>
            <person name="Hofmann A."/>
            <person name="Sternberg P.W."/>
            <person name="Jex A.R."/>
            <person name="Gasser R.B."/>
        </authorList>
    </citation>
    <scope>NUCLEOTIDE SEQUENCE [LARGE SCALE GENOMIC DNA]</scope>
    <source>
        <strain evidence="7">PN_DK_2014</strain>
    </source>
</reference>
<evidence type="ECO:0000256" key="4">
    <source>
        <dbReference type="PROSITE-ProRule" id="PRU00146"/>
    </source>
</evidence>
<comment type="caution">
    <text evidence="7">The sequence shown here is derived from an EMBL/GenBank/DDBJ whole genome shotgun (WGS) entry which is preliminary data.</text>
</comment>
<feature type="compositionally biased region" description="Acidic residues" evidence="5">
    <location>
        <begin position="953"/>
        <end position="962"/>
    </location>
</feature>
<feature type="region of interest" description="Disordered" evidence="5">
    <location>
        <begin position="1"/>
        <end position="62"/>
    </location>
</feature>
<dbReference type="GO" id="GO:0042393">
    <property type="term" value="F:histone binding"/>
    <property type="evidence" value="ECO:0007669"/>
    <property type="project" value="TreeGrafter"/>
</dbReference>
<feature type="region of interest" description="Disordered" evidence="5">
    <location>
        <begin position="394"/>
        <end position="518"/>
    </location>
</feature>
<evidence type="ECO:0000256" key="1">
    <source>
        <dbReference type="ARBA" id="ARBA00022723"/>
    </source>
</evidence>
<feature type="compositionally biased region" description="Basic and acidic residues" evidence="5">
    <location>
        <begin position="509"/>
        <end position="518"/>
    </location>
</feature>
<dbReference type="InterPro" id="IPR001965">
    <property type="entry name" value="Znf_PHD"/>
</dbReference>
<feature type="compositionally biased region" description="Basic and acidic residues" evidence="5">
    <location>
        <begin position="963"/>
        <end position="973"/>
    </location>
</feature>
<dbReference type="InterPro" id="IPR028938">
    <property type="entry name" value="Rsf1-like"/>
</dbReference>
<sequence length="1266" mass="141735">MDIKEESYSPKGESECVKEEPMECDSGVKENGVLDGQNDTSSDEKPNIGEVQNTKTTSEKNETSQRAIQQLYNDPSFAIVCSFFNKFGVFLGIKPQHFTKMERLLTSFHDTGRVDRELIDLHLTLLRKLNFKSARADVWEKFLVKYCSLTPSLESECLHIERYGYLHAPAATKLAVLKSLCESQFDYNIKFKDSRDKEKILWQGDCIKMLAINRIMNSWKAGDLRLLPVGFDRDGLAYWYQQDAELSIRVYCEEEGDHSGGSWNLIAKSKDELEALVEKLKSSCSTAVKIEAHAKTNANGTTSSGETDLTTGEFKFSCKMGTFIDTFQDESSIKIVNKEVKTPKGRKKGATEEQTKKEHLIESKLDDSVDIPSELRPFIDRRILPRRSARNAAITHLKELTTHTKKRADKGMTGEAPKKRGRPPKKDKQPEKRQPVQAETPLESEEEESEETNEESDEEDFMLDDESERAADTKGRRSKGGHHRKKKVRGGLLDPEDMEEEEECDSGDEQVKKERKKATEETKCKKCDKSSNPEVLLLCDMCDEAWHTWCLRPMLWYVPDDDWFCPKCRHAMLVNKFESVLAALGEQLKRKAVEDKKKEAAAERLKREVEYIGVSLNNIIPSSMDVKENVSESSEESDVDDGERKSKKKANRRLGFRPARPAIPIALGRSKRHVAKVDYKFGAYDELIQEAMESIDEALAKPKATKDPCRPQGGAGLGKDMANIISAESKRKSSVDSSAGEDKVVEQIDRSTLLDRSSNGKRGRLEKLWYSRKSKVGKSARTHRRLNDLDVDEMTESDSEEYQASENESEVSEGISDGSEEYIPSDEGKRRSSRRRRSDDDFVVSESESEYEPSRKKSKKSKSSKRGNGKTGKRSKRRGRRLSSEEDSTSEEEESEFESEESSAEDVTRRKAVAKRRWAPRASSSEDDFDEPRKTQTGRPLRKAVANAKKVEEEQEDEEDESSEGHKKNERPVCARRRRISSDEGDFEPDEEEQEEDEDEEEEADEDEHESEEEQKGIGSEHSSKSNAVAASKEHDEEPSEKESAKGKGEVEKVESQQEANAEKHDQAESSANPELVRQIKAERRLSSSSQSPGPPPITLIASVPVSYSVASTSTDANVMHPSTVIQQMARLAAPTSMARYPQPAQTAMMFPARGVLPPGVQVPISNPYAAYPPPDKVPYIAASAPNLYGVRPPAYMKPPNVPPGYGPPPPEEWNPYATAPNVFATSGASAMMMPIPPGVPAVAPGTLPVSDADSLGNALASAMDY</sequence>
<dbReference type="InterPro" id="IPR011011">
    <property type="entry name" value="Znf_FYVE_PHD"/>
</dbReference>
<keyword evidence="8" id="KW-1185">Reference proteome</keyword>
<name>A0A0B2V0B6_TOXCA</name>
<feature type="compositionally biased region" description="Acidic residues" evidence="5">
    <location>
        <begin position="885"/>
        <end position="904"/>
    </location>
</feature>
<proteinExistence type="predicted"/>
<evidence type="ECO:0000256" key="5">
    <source>
        <dbReference type="SAM" id="MobiDB-lite"/>
    </source>
</evidence>
<feature type="compositionally biased region" description="Acidic residues" evidence="5">
    <location>
        <begin position="494"/>
        <end position="508"/>
    </location>
</feature>
<dbReference type="PANTHER" id="PTHR14296:SF16">
    <property type="entry name" value="REMODELING AND SPACING FACTOR 1"/>
    <property type="match status" value="1"/>
</dbReference>
<gene>
    <name evidence="7" type="primary">RSF1</name>
    <name evidence="7" type="ORF">Tcan_09115</name>
</gene>
<dbReference type="GO" id="GO:0045892">
    <property type="term" value="P:negative regulation of DNA-templated transcription"/>
    <property type="evidence" value="ECO:0007669"/>
    <property type="project" value="TreeGrafter"/>
</dbReference>
<dbReference type="AlphaFoldDB" id="A0A0B2V0B6"/>
<dbReference type="PROSITE" id="PS01359">
    <property type="entry name" value="ZF_PHD_1"/>
    <property type="match status" value="1"/>
</dbReference>
<keyword evidence="3" id="KW-0862">Zinc</keyword>
<protein>
    <submittedName>
        <fullName evidence="7">Remodeling and spacing factor 1</fullName>
    </submittedName>
</protein>
<keyword evidence="1" id="KW-0479">Metal-binding</keyword>
<feature type="compositionally biased region" description="Basic and acidic residues" evidence="5">
    <location>
        <begin position="1"/>
        <end position="21"/>
    </location>
</feature>
<dbReference type="GO" id="GO:0008270">
    <property type="term" value="F:zinc ion binding"/>
    <property type="evidence" value="ECO:0007669"/>
    <property type="project" value="UniProtKB-KW"/>
</dbReference>
<feature type="compositionally biased region" description="Basic residues" evidence="5">
    <location>
        <begin position="476"/>
        <end position="489"/>
    </location>
</feature>
<feature type="region of interest" description="Disordered" evidence="5">
    <location>
        <begin position="625"/>
        <end position="654"/>
    </location>
</feature>
<dbReference type="OMA" id="DAWHTTC"/>
<dbReference type="PROSITE" id="PS50016">
    <property type="entry name" value="ZF_PHD_2"/>
    <property type="match status" value="1"/>
</dbReference>
<feature type="compositionally biased region" description="Acidic residues" evidence="5">
    <location>
        <begin position="841"/>
        <end position="851"/>
    </location>
</feature>
<dbReference type="Proteomes" id="UP000031036">
    <property type="component" value="Unassembled WGS sequence"/>
</dbReference>